<reference evidence="4" key="1">
    <citation type="submission" date="2016-10" db="EMBL/GenBank/DDBJ databases">
        <authorList>
            <person name="Varghese N."/>
            <person name="Submissions S."/>
        </authorList>
    </citation>
    <scope>NUCLEOTIDE SEQUENCE [LARGE SCALE GENOMIC DNA]</scope>
    <source>
        <strain evidence="4">DSM 22965</strain>
    </source>
</reference>
<evidence type="ECO:0000313" key="4">
    <source>
        <dbReference type="Proteomes" id="UP000199649"/>
    </source>
</evidence>
<keyword evidence="2" id="KW-1133">Transmembrane helix</keyword>
<organism evidence="3 4">
    <name type="scientific">Agrococcus carbonis</name>
    <dbReference type="NCBI Taxonomy" id="684552"/>
    <lineage>
        <taxon>Bacteria</taxon>
        <taxon>Bacillati</taxon>
        <taxon>Actinomycetota</taxon>
        <taxon>Actinomycetes</taxon>
        <taxon>Micrococcales</taxon>
        <taxon>Microbacteriaceae</taxon>
        <taxon>Agrococcus</taxon>
    </lineage>
</organism>
<dbReference type="EMBL" id="LT629734">
    <property type="protein sequence ID" value="SDS41895.1"/>
    <property type="molecule type" value="Genomic_DNA"/>
</dbReference>
<evidence type="ECO:0000256" key="1">
    <source>
        <dbReference type="SAM" id="MobiDB-lite"/>
    </source>
</evidence>
<feature type="compositionally biased region" description="Basic and acidic residues" evidence="1">
    <location>
        <begin position="1"/>
        <end position="11"/>
    </location>
</feature>
<proteinExistence type="predicted"/>
<evidence type="ECO:0000256" key="2">
    <source>
        <dbReference type="SAM" id="Phobius"/>
    </source>
</evidence>
<accession>A0A1H1S1P2</accession>
<dbReference type="STRING" id="684552.SAMN04489719_2276"/>
<feature type="region of interest" description="Disordered" evidence="1">
    <location>
        <begin position="66"/>
        <end position="113"/>
    </location>
</feature>
<keyword evidence="2" id="KW-0472">Membrane</keyword>
<keyword evidence="4" id="KW-1185">Reference proteome</keyword>
<dbReference type="Proteomes" id="UP000199649">
    <property type="component" value="Chromosome I"/>
</dbReference>
<name>A0A1H1S1P2_9MICO</name>
<gene>
    <name evidence="3" type="ORF">SAMN04489719_2276</name>
</gene>
<feature type="transmembrane region" description="Helical" evidence="2">
    <location>
        <begin position="38"/>
        <end position="56"/>
    </location>
</feature>
<keyword evidence="2" id="KW-0812">Transmembrane</keyword>
<feature type="compositionally biased region" description="Low complexity" evidence="1">
    <location>
        <begin position="79"/>
        <end position="113"/>
    </location>
</feature>
<dbReference type="RefSeq" id="WP_172802014.1">
    <property type="nucleotide sequence ID" value="NZ_LT629734.1"/>
</dbReference>
<evidence type="ECO:0000313" key="3">
    <source>
        <dbReference type="EMBL" id="SDS41895.1"/>
    </source>
</evidence>
<protein>
    <submittedName>
        <fullName evidence="3">Uncharacterized protein</fullName>
    </submittedName>
</protein>
<feature type="region of interest" description="Disordered" evidence="1">
    <location>
        <begin position="1"/>
        <end position="38"/>
    </location>
</feature>
<sequence>MSDDELRRRLQEVPGPGARLDADAIVASAKRRRRPKTIALSSAATAAAVLIVAPFVTPGLSPLRPASEVGSPMDAAAPESDAGADGSGEESAGGATEPGDAGATEAGEAPAASDTDLAAACRYPSLLAETGIRATFADDPGDGRVDIAFELPASGGEVVVLGVAIAHVAADGAIVSAPEVAAFDDSGTRSQASGAGGLVRLGTFVLDDAPPVDCGVGGESSEAPLLLVELDGQARGVVGEPGGVR</sequence>
<dbReference type="AlphaFoldDB" id="A0A1H1S1P2"/>